<dbReference type="RefSeq" id="WP_273403472.1">
    <property type="nucleotide sequence ID" value="NZ_CALZUP010000015.1"/>
</dbReference>
<dbReference type="Proteomes" id="UP000308167">
    <property type="component" value="Unassembled WGS sequence"/>
</dbReference>
<dbReference type="EMBL" id="CABFKI010000001">
    <property type="protein sequence ID" value="VTU05738.1"/>
    <property type="molecule type" value="Genomic_DNA"/>
</dbReference>
<protein>
    <submittedName>
        <fullName evidence="1">Integrase</fullName>
    </submittedName>
</protein>
<dbReference type="InterPro" id="IPR038488">
    <property type="entry name" value="Integrase_DNA-bd_sf"/>
</dbReference>
<accession>A0ABY6TIV7</accession>
<reference evidence="1 2" key="1">
    <citation type="submission" date="2019-05" db="EMBL/GenBank/DDBJ databases">
        <authorList>
            <consortium name="Pathogen Informatics"/>
        </authorList>
    </citation>
    <scope>NUCLEOTIDE SEQUENCE [LARGE SCALE GENOMIC DNA]</scope>
    <source>
        <strain evidence="1 2">NM319</strain>
    </source>
</reference>
<keyword evidence="2" id="KW-1185">Reference proteome</keyword>
<dbReference type="Gene3D" id="3.30.160.390">
    <property type="entry name" value="Integrase, DNA-binding domain"/>
    <property type="match status" value="1"/>
</dbReference>
<evidence type="ECO:0000313" key="2">
    <source>
        <dbReference type="Proteomes" id="UP000308167"/>
    </source>
</evidence>
<organism evidence="1 2">
    <name type="scientific">Actinobacillus porcinus</name>
    <dbReference type="NCBI Taxonomy" id="51048"/>
    <lineage>
        <taxon>Bacteria</taxon>
        <taxon>Pseudomonadati</taxon>
        <taxon>Pseudomonadota</taxon>
        <taxon>Gammaproteobacteria</taxon>
        <taxon>Pasteurellales</taxon>
        <taxon>Pasteurellaceae</taxon>
        <taxon>Actinobacillus</taxon>
    </lineage>
</organism>
<comment type="caution">
    <text evidence="1">The sequence shown here is derived from an EMBL/GenBank/DDBJ whole genome shotgun (WGS) entry which is preliminary data.</text>
</comment>
<evidence type="ECO:0000313" key="1">
    <source>
        <dbReference type="EMBL" id="VTU05738.1"/>
    </source>
</evidence>
<proteinExistence type="predicted"/>
<name>A0ABY6TIV7_9PAST</name>
<sequence>MQYKLTDTKIKQAKSKDKDYPLTDGGGLRLIVRSNWFKGLCF</sequence>
<gene>
    <name evidence="1" type="ORF">SAMEA1410922_00067</name>
</gene>